<gene>
    <name evidence="1" type="ORF">NAF29_09350</name>
</gene>
<evidence type="ECO:0000313" key="1">
    <source>
        <dbReference type="EMBL" id="MCM2679869.1"/>
    </source>
</evidence>
<name>A0AA42B7P0_9GAMM</name>
<organism evidence="1 2">
    <name type="scientific">Echinimonas agarilytica</name>
    <dbReference type="NCBI Taxonomy" id="1215918"/>
    <lineage>
        <taxon>Bacteria</taxon>
        <taxon>Pseudomonadati</taxon>
        <taxon>Pseudomonadota</taxon>
        <taxon>Gammaproteobacteria</taxon>
        <taxon>Alteromonadales</taxon>
        <taxon>Echinimonadaceae</taxon>
        <taxon>Echinimonas</taxon>
    </lineage>
</organism>
<evidence type="ECO:0000313" key="2">
    <source>
        <dbReference type="Proteomes" id="UP001165393"/>
    </source>
</evidence>
<keyword evidence="2" id="KW-1185">Reference proteome</keyword>
<comment type="caution">
    <text evidence="1">The sequence shown here is derived from an EMBL/GenBank/DDBJ whole genome shotgun (WGS) entry which is preliminary data.</text>
</comment>
<sequence>MHQIIAKGAATMAVLISPALTAVEIGLHCRNPDLEIRCFEGSCDSSDDFTPMHVVINTDNSMSICAYSGCWEGPSEYFSSGTFEAFFAHQLSFLPMKSASMNADFAVVFDYADEMAIVKGFGFAMPMQCEPL</sequence>
<accession>A0AA42B7P0</accession>
<proteinExistence type="predicted"/>
<dbReference type="AlphaFoldDB" id="A0AA42B7P0"/>
<dbReference type="EMBL" id="JAMQGP010000003">
    <property type="protein sequence ID" value="MCM2679869.1"/>
    <property type="molecule type" value="Genomic_DNA"/>
</dbReference>
<dbReference type="Proteomes" id="UP001165393">
    <property type="component" value="Unassembled WGS sequence"/>
</dbReference>
<reference evidence="1 2" key="1">
    <citation type="journal article" date="2013" name="Antonie Van Leeuwenhoek">
        <title>Echinimonas agarilytica gen. nov., sp. nov., a new gammaproteobacterium isolated from the sea urchin Strongylocentrotus intermedius.</title>
        <authorList>
            <person name="Nedashkovskaya O.I."/>
            <person name="Stenkova A.M."/>
            <person name="Zhukova N.V."/>
            <person name="Van Trappen S."/>
            <person name="Lee J.S."/>
            <person name="Kim S.B."/>
        </authorList>
    </citation>
    <scope>NUCLEOTIDE SEQUENCE [LARGE SCALE GENOMIC DNA]</scope>
    <source>
        <strain evidence="1 2">KMM 6351</strain>
    </source>
</reference>
<protein>
    <submittedName>
        <fullName evidence="1">Uncharacterized protein</fullName>
    </submittedName>
</protein>
<dbReference type="RefSeq" id="WP_251261282.1">
    <property type="nucleotide sequence ID" value="NZ_JAMQGP010000003.1"/>
</dbReference>